<sequence>MKKFLVLTAGMLATGTAAAIDDLHFYLGADQAELDVVTFVNLGNDGDPATPQQQRVEAESSMIRLRGGIAVNENLALEIQYGLEGDDTDLSQDPPQVALESYLGVFLVPSAYLTDYMQIEVPIGYGEVEFDGAESEGDRAYGANLNFYPLRVFNEDGSKLVSLSGGFMVYYRGDDERVDGFNFGLKVLFGNEE</sequence>
<evidence type="ECO:0000256" key="1">
    <source>
        <dbReference type="SAM" id="SignalP"/>
    </source>
</evidence>
<reference evidence="2 3" key="1">
    <citation type="submission" date="2018-05" db="EMBL/GenBank/DDBJ databases">
        <title>Abyssibacter profundi OUC007T gen. nov., sp. nov, a marine bacterium isolated from seawater of the Mariana Trench.</title>
        <authorList>
            <person name="Zhou S."/>
        </authorList>
    </citation>
    <scope>NUCLEOTIDE SEQUENCE [LARGE SCALE GENOMIC DNA]</scope>
    <source>
        <strain evidence="2 3">OUC007</strain>
    </source>
</reference>
<keyword evidence="1" id="KW-0732">Signal</keyword>
<dbReference type="OrthoDB" id="6115907at2"/>
<dbReference type="RefSeq" id="WP_109719164.1">
    <property type="nucleotide sequence ID" value="NZ_QEQK01000003.1"/>
</dbReference>
<organism evidence="2 3">
    <name type="scientific">Abyssibacter profundi</name>
    <dbReference type="NCBI Taxonomy" id="2182787"/>
    <lineage>
        <taxon>Bacteria</taxon>
        <taxon>Pseudomonadati</taxon>
        <taxon>Pseudomonadota</taxon>
        <taxon>Gammaproteobacteria</taxon>
        <taxon>Chromatiales</taxon>
        <taxon>Oceanococcaceae</taxon>
        <taxon>Abyssibacter</taxon>
    </lineage>
</organism>
<keyword evidence="3" id="KW-1185">Reference proteome</keyword>
<dbReference type="AlphaFoldDB" id="A0A363UNT2"/>
<evidence type="ECO:0000313" key="3">
    <source>
        <dbReference type="Proteomes" id="UP000251800"/>
    </source>
</evidence>
<dbReference type="Proteomes" id="UP000251800">
    <property type="component" value="Unassembled WGS sequence"/>
</dbReference>
<feature type="chain" id="PRO_5016974569" description="Outer membrane protein beta-barrel domain-containing protein" evidence="1">
    <location>
        <begin position="20"/>
        <end position="193"/>
    </location>
</feature>
<proteinExistence type="predicted"/>
<comment type="caution">
    <text evidence="2">The sequence shown here is derived from an EMBL/GenBank/DDBJ whole genome shotgun (WGS) entry which is preliminary data.</text>
</comment>
<accession>A0A363UNT2</accession>
<gene>
    <name evidence="2" type="ORF">DEH80_03890</name>
</gene>
<evidence type="ECO:0000313" key="2">
    <source>
        <dbReference type="EMBL" id="PWN57084.1"/>
    </source>
</evidence>
<protein>
    <recommendedName>
        <fullName evidence="4">Outer membrane protein beta-barrel domain-containing protein</fullName>
    </recommendedName>
</protein>
<dbReference type="EMBL" id="QEQK01000003">
    <property type="protein sequence ID" value="PWN57084.1"/>
    <property type="molecule type" value="Genomic_DNA"/>
</dbReference>
<evidence type="ECO:0008006" key="4">
    <source>
        <dbReference type="Google" id="ProtNLM"/>
    </source>
</evidence>
<feature type="signal peptide" evidence="1">
    <location>
        <begin position="1"/>
        <end position="19"/>
    </location>
</feature>
<name>A0A363UNT2_9GAMM</name>